<dbReference type="InterPro" id="IPR057989">
    <property type="entry name" value="TPR_RPAP1/MINIYO-like"/>
</dbReference>
<name>A0A368GG65_ANCCA</name>
<dbReference type="Pfam" id="PF25766">
    <property type="entry name" value="TPR_RPAP1"/>
    <property type="match status" value="1"/>
</dbReference>
<protein>
    <recommendedName>
        <fullName evidence="1">RPAP1/MINIYO-like TPR repeats domain-containing protein</fullName>
    </recommendedName>
</protein>
<comment type="caution">
    <text evidence="2">The sequence shown here is derived from an EMBL/GenBank/DDBJ whole genome shotgun (WGS) entry which is preliminary data.</text>
</comment>
<organism evidence="2 3">
    <name type="scientific">Ancylostoma caninum</name>
    <name type="common">Dog hookworm</name>
    <dbReference type="NCBI Taxonomy" id="29170"/>
    <lineage>
        <taxon>Eukaryota</taxon>
        <taxon>Metazoa</taxon>
        <taxon>Ecdysozoa</taxon>
        <taxon>Nematoda</taxon>
        <taxon>Chromadorea</taxon>
        <taxon>Rhabditida</taxon>
        <taxon>Rhabditina</taxon>
        <taxon>Rhabditomorpha</taxon>
        <taxon>Strongyloidea</taxon>
        <taxon>Ancylostomatidae</taxon>
        <taxon>Ancylostomatinae</taxon>
        <taxon>Ancylostoma</taxon>
    </lineage>
</organism>
<sequence length="132" mass="15060">MLIPSRMMLRLECRFALWCPKKNTARQITINLDDAADILPHIRRLSAEQASAVEEQHYVQYTSLLGAYAGSIRDEKVTRDRNPLMFTIAAEELGCFIKRHTGQDTTADKAKLKEFDVLVEIIRNTVKGKINL</sequence>
<evidence type="ECO:0000313" key="3">
    <source>
        <dbReference type="Proteomes" id="UP000252519"/>
    </source>
</evidence>
<keyword evidence="3" id="KW-1185">Reference proteome</keyword>
<accession>A0A368GG65</accession>
<dbReference type="AlphaFoldDB" id="A0A368GG65"/>
<proteinExistence type="predicted"/>
<evidence type="ECO:0000259" key="1">
    <source>
        <dbReference type="Pfam" id="PF25766"/>
    </source>
</evidence>
<dbReference type="STRING" id="29170.A0A368GG65"/>
<gene>
    <name evidence="2" type="ORF">ANCCAN_10649</name>
</gene>
<dbReference type="EMBL" id="JOJR01000159">
    <property type="protein sequence ID" value="RCN43384.1"/>
    <property type="molecule type" value="Genomic_DNA"/>
</dbReference>
<reference evidence="2 3" key="1">
    <citation type="submission" date="2014-10" db="EMBL/GenBank/DDBJ databases">
        <title>Draft genome of the hookworm Ancylostoma caninum.</title>
        <authorList>
            <person name="Mitreva M."/>
        </authorList>
    </citation>
    <scope>NUCLEOTIDE SEQUENCE [LARGE SCALE GENOMIC DNA]</scope>
    <source>
        <strain evidence="2 3">Baltimore</strain>
    </source>
</reference>
<feature type="domain" description="RPAP1/MINIYO-like TPR repeats" evidence="1">
    <location>
        <begin position="2"/>
        <end position="101"/>
    </location>
</feature>
<dbReference type="OrthoDB" id="5853122at2759"/>
<evidence type="ECO:0000313" key="2">
    <source>
        <dbReference type="EMBL" id="RCN43384.1"/>
    </source>
</evidence>
<dbReference type="Proteomes" id="UP000252519">
    <property type="component" value="Unassembled WGS sequence"/>
</dbReference>